<dbReference type="PRINTS" id="PR00031">
    <property type="entry name" value="HTHREPRESSR"/>
</dbReference>
<feature type="DNA-binding region" description="Homeobox" evidence="5">
    <location>
        <begin position="351"/>
        <end position="410"/>
    </location>
</feature>
<dbReference type="AlphaFoldDB" id="A0A7M7JZ20"/>
<feature type="region of interest" description="Disordered" evidence="7">
    <location>
        <begin position="86"/>
        <end position="108"/>
    </location>
</feature>
<feature type="region of interest" description="Disordered" evidence="7">
    <location>
        <begin position="427"/>
        <end position="520"/>
    </location>
</feature>
<evidence type="ECO:0000256" key="2">
    <source>
        <dbReference type="ARBA" id="ARBA00023125"/>
    </source>
</evidence>
<dbReference type="EnsemblMetazoa" id="XM_022802048">
    <property type="protein sequence ID" value="XP_022657783"/>
    <property type="gene ID" value="LOC111248923"/>
</dbReference>
<dbReference type="OMA" id="GEMAEGC"/>
<organism evidence="9 10">
    <name type="scientific">Varroa destructor</name>
    <name type="common">Honeybee mite</name>
    <dbReference type="NCBI Taxonomy" id="109461"/>
    <lineage>
        <taxon>Eukaryota</taxon>
        <taxon>Metazoa</taxon>
        <taxon>Ecdysozoa</taxon>
        <taxon>Arthropoda</taxon>
        <taxon>Chelicerata</taxon>
        <taxon>Arachnida</taxon>
        <taxon>Acari</taxon>
        <taxon>Parasitiformes</taxon>
        <taxon>Mesostigmata</taxon>
        <taxon>Gamasina</taxon>
        <taxon>Dermanyssoidea</taxon>
        <taxon>Varroidae</taxon>
        <taxon>Varroa</taxon>
    </lineage>
</organism>
<dbReference type="KEGG" id="vde:111248923"/>
<dbReference type="OrthoDB" id="6159439at2759"/>
<dbReference type="PRINTS" id="PR00024">
    <property type="entry name" value="HOMEOBOX"/>
</dbReference>
<dbReference type="RefSeq" id="XP_022657783.1">
    <property type="nucleotide sequence ID" value="XM_022802048.1"/>
</dbReference>
<dbReference type="PANTHER" id="PTHR24327:SF81">
    <property type="entry name" value="HOMEOTIC PROTEIN DISTAL-LESS-RELATED"/>
    <property type="match status" value="1"/>
</dbReference>
<proteinExistence type="predicted"/>
<dbReference type="InterPro" id="IPR020479">
    <property type="entry name" value="HD_metazoa"/>
</dbReference>
<dbReference type="PROSITE" id="PS00027">
    <property type="entry name" value="HOMEOBOX_1"/>
    <property type="match status" value="1"/>
</dbReference>
<name>A0A7M7JZ20_VARDE</name>
<dbReference type="Gene3D" id="3.30.70.270">
    <property type="match status" value="1"/>
</dbReference>
<dbReference type="InParanoid" id="A0A7M7JZ20"/>
<feature type="domain" description="Homeobox" evidence="8">
    <location>
        <begin position="349"/>
        <end position="409"/>
    </location>
</feature>
<keyword evidence="10" id="KW-1185">Reference proteome</keyword>
<feature type="compositionally biased region" description="Basic and acidic residues" evidence="7">
    <location>
        <begin position="130"/>
        <end position="143"/>
    </location>
</feature>
<feature type="compositionally biased region" description="Polar residues" evidence="7">
    <location>
        <begin position="86"/>
        <end position="99"/>
    </location>
</feature>
<feature type="region of interest" description="Disordered" evidence="7">
    <location>
        <begin position="206"/>
        <end position="293"/>
    </location>
</feature>
<evidence type="ECO:0000259" key="8">
    <source>
        <dbReference type="PROSITE" id="PS50071"/>
    </source>
</evidence>
<keyword evidence="4 5" id="KW-0539">Nucleus</keyword>
<dbReference type="InterPro" id="IPR009057">
    <property type="entry name" value="Homeodomain-like_sf"/>
</dbReference>
<evidence type="ECO:0000256" key="6">
    <source>
        <dbReference type="RuleBase" id="RU000682"/>
    </source>
</evidence>
<comment type="subcellular location">
    <subcellularLocation>
        <location evidence="1 5 6">Nucleus</location>
    </subcellularLocation>
</comment>
<feature type="compositionally biased region" description="Low complexity" evidence="7">
    <location>
        <begin position="427"/>
        <end position="459"/>
    </location>
</feature>
<sequence length="552" mass="59031">MPIDEVVGVLNHQIAFAYFGKIIICLPDFNTHLVHLQKVLVTIDTIDLRLKATKCTFMTQEVLCDSTGLNRLNFFVKLDTELGSQRKSPCSEAVGTQSAGEGEEQSLGIRPHQVAQAQQQHLFEDYRHQQHQGDFETSPKDTMSHTPNEGGSMHDEAKQPFMDIAGHLNPYLRGQPMGPLGGYPGPQQDFQQRMAGYPFSGVGNGHLQSPYGGPPGHAAHYFGGYHPPTHCPPAHSPPNVQRPPGQSNSNPQAQQTSQNSDGSENDKRVGSFGSSRCVGGYPHQADSPTGGLGFAIKSEAKEDHLGRTMSNHIIHSDYAANDKSMDDALRGSAGGAQTPQGNTPGPKGKKMRKPRTIYSSLQLQQLNRRFQRTQYLALPERAELAASLGLTQTQVKIWFQNRRSKCKKMLKASANNPQAAAAALGLSQPVTPNGAPATPGTPTSAMPPSGTPPSDASPSPQTPPTPYHPNGPLGASLGGPLGSALGGLGSHHGLGSSDGHTPAHSLTPPPNSWDMPTPMSNKAPTMMPGYMSQYPGWYHGHPAGDPNQQVLT</sequence>
<dbReference type="InterPro" id="IPR000047">
    <property type="entry name" value="HTH_motif"/>
</dbReference>
<evidence type="ECO:0000256" key="5">
    <source>
        <dbReference type="PROSITE-ProRule" id="PRU00108"/>
    </source>
</evidence>
<dbReference type="InterPro" id="IPR050460">
    <property type="entry name" value="Distal-less_Homeobox_TF"/>
</dbReference>
<dbReference type="Proteomes" id="UP000594260">
    <property type="component" value="Unplaced"/>
</dbReference>
<accession>A0A7M7JZ20</accession>
<feature type="compositionally biased region" description="Gly residues" evidence="7">
    <location>
        <begin position="476"/>
        <end position="492"/>
    </location>
</feature>
<evidence type="ECO:0000313" key="9">
    <source>
        <dbReference type="EnsemblMetazoa" id="XP_022657783"/>
    </source>
</evidence>
<evidence type="ECO:0000256" key="1">
    <source>
        <dbReference type="ARBA" id="ARBA00004123"/>
    </source>
</evidence>
<keyword evidence="2 5" id="KW-0238">DNA-binding</keyword>
<dbReference type="SMART" id="SM00389">
    <property type="entry name" value="HOX"/>
    <property type="match status" value="1"/>
</dbReference>
<dbReference type="GO" id="GO:0000981">
    <property type="term" value="F:DNA-binding transcription factor activity, RNA polymerase II-specific"/>
    <property type="evidence" value="ECO:0007669"/>
    <property type="project" value="InterPro"/>
</dbReference>
<feature type="region of interest" description="Disordered" evidence="7">
    <location>
        <begin position="329"/>
        <end position="352"/>
    </location>
</feature>
<dbReference type="InterPro" id="IPR043128">
    <property type="entry name" value="Rev_trsase/Diguanyl_cyclase"/>
</dbReference>
<feature type="region of interest" description="Disordered" evidence="7">
    <location>
        <begin position="130"/>
        <end position="156"/>
    </location>
</feature>
<evidence type="ECO:0000256" key="4">
    <source>
        <dbReference type="ARBA" id="ARBA00023242"/>
    </source>
</evidence>
<keyword evidence="3 5" id="KW-0371">Homeobox</keyword>
<dbReference type="FunFam" id="1.10.10.60:FF:000707">
    <property type="entry name" value="Dlx"/>
    <property type="match status" value="1"/>
</dbReference>
<evidence type="ECO:0000256" key="7">
    <source>
        <dbReference type="SAM" id="MobiDB-lite"/>
    </source>
</evidence>
<dbReference type="CDD" id="cd00086">
    <property type="entry name" value="homeodomain"/>
    <property type="match status" value="1"/>
</dbReference>
<dbReference type="InterPro" id="IPR001356">
    <property type="entry name" value="HD"/>
</dbReference>
<dbReference type="PANTHER" id="PTHR24327">
    <property type="entry name" value="HOMEOBOX PROTEIN"/>
    <property type="match status" value="1"/>
</dbReference>
<dbReference type="PROSITE" id="PS50071">
    <property type="entry name" value="HOMEOBOX_2"/>
    <property type="match status" value="1"/>
</dbReference>
<dbReference type="GeneID" id="111248923"/>
<dbReference type="InterPro" id="IPR017970">
    <property type="entry name" value="Homeobox_CS"/>
</dbReference>
<feature type="compositionally biased region" description="Polar residues" evidence="7">
    <location>
        <begin position="244"/>
        <end position="262"/>
    </location>
</feature>
<dbReference type="GO" id="GO:0000978">
    <property type="term" value="F:RNA polymerase II cis-regulatory region sequence-specific DNA binding"/>
    <property type="evidence" value="ECO:0007669"/>
    <property type="project" value="TreeGrafter"/>
</dbReference>
<protein>
    <recommendedName>
        <fullName evidence="8">Homeobox domain-containing protein</fullName>
    </recommendedName>
</protein>
<evidence type="ECO:0000256" key="3">
    <source>
        <dbReference type="ARBA" id="ARBA00023155"/>
    </source>
</evidence>
<dbReference type="SUPFAM" id="SSF46689">
    <property type="entry name" value="Homeodomain-like"/>
    <property type="match status" value="1"/>
</dbReference>
<dbReference type="GO" id="GO:0005634">
    <property type="term" value="C:nucleus"/>
    <property type="evidence" value="ECO:0007669"/>
    <property type="project" value="UniProtKB-SubCell"/>
</dbReference>
<dbReference type="Gene3D" id="1.10.10.60">
    <property type="entry name" value="Homeodomain-like"/>
    <property type="match status" value="1"/>
</dbReference>
<feature type="compositionally biased region" description="Pro residues" evidence="7">
    <location>
        <begin position="460"/>
        <end position="469"/>
    </location>
</feature>
<evidence type="ECO:0000313" key="10">
    <source>
        <dbReference type="Proteomes" id="UP000594260"/>
    </source>
</evidence>
<reference evidence="9" key="1">
    <citation type="submission" date="2021-01" db="UniProtKB">
        <authorList>
            <consortium name="EnsemblMetazoa"/>
        </authorList>
    </citation>
    <scope>IDENTIFICATION</scope>
</reference>
<dbReference type="Pfam" id="PF00046">
    <property type="entry name" value="Homeodomain"/>
    <property type="match status" value="1"/>
</dbReference>